<sequence>MIHRWKLGVIDSRALGNHNNSHTDKEGQISENSNPLALTGINAIVTESQ</sequence>
<gene>
    <name evidence="2" type="ORF">Mal48_05770</name>
</gene>
<dbReference type="EMBL" id="CP036267">
    <property type="protein sequence ID" value="QDT31344.1"/>
    <property type="molecule type" value="Genomic_DNA"/>
</dbReference>
<evidence type="ECO:0000313" key="2">
    <source>
        <dbReference type="EMBL" id="QDT31344.1"/>
    </source>
</evidence>
<evidence type="ECO:0000313" key="3">
    <source>
        <dbReference type="Proteomes" id="UP000315724"/>
    </source>
</evidence>
<reference evidence="2 3" key="1">
    <citation type="submission" date="2019-02" db="EMBL/GenBank/DDBJ databases">
        <title>Deep-cultivation of Planctomycetes and their phenomic and genomic characterization uncovers novel biology.</title>
        <authorList>
            <person name="Wiegand S."/>
            <person name="Jogler M."/>
            <person name="Boedeker C."/>
            <person name="Pinto D."/>
            <person name="Vollmers J."/>
            <person name="Rivas-Marin E."/>
            <person name="Kohn T."/>
            <person name="Peeters S.H."/>
            <person name="Heuer A."/>
            <person name="Rast P."/>
            <person name="Oberbeckmann S."/>
            <person name="Bunk B."/>
            <person name="Jeske O."/>
            <person name="Meyerdierks A."/>
            <person name="Storesund J.E."/>
            <person name="Kallscheuer N."/>
            <person name="Luecker S."/>
            <person name="Lage O.M."/>
            <person name="Pohl T."/>
            <person name="Merkel B.J."/>
            <person name="Hornburger P."/>
            <person name="Mueller R.-W."/>
            <person name="Bruemmer F."/>
            <person name="Labrenz M."/>
            <person name="Spormann A.M."/>
            <person name="Op den Camp H."/>
            <person name="Overmann J."/>
            <person name="Amann R."/>
            <person name="Jetten M.S.M."/>
            <person name="Mascher T."/>
            <person name="Medema M.H."/>
            <person name="Devos D.P."/>
            <person name="Kaster A.-K."/>
            <person name="Ovreas L."/>
            <person name="Rohde M."/>
            <person name="Galperin M.Y."/>
            <person name="Jogler C."/>
        </authorList>
    </citation>
    <scope>NUCLEOTIDE SEQUENCE [LARGE SCALE GENOMIC DNA]</scope>
    <source>
        <strain evidence="2 3">Mal48</strain>
    </source>
</reference>
<keyword evidence="3" id="KW-1185">Reference proteome</keyword>
<dbReference type="AlphaFoldDB" id="A0A517QIB8"/>
<protein>
    <submittedName>
        <fullName evidence="2">Uncharacterized protein</fullName>
    </submittedName>
</protein>
<organism evidence="2 3">
    <name type="scientific">Thalassoglobus polymorphus</name>
    <dbReference type="NCBI Taxonomy" id="2527994"/>
    <lineage>
        <taxon>Bacteria</taxon>
        <taxon>Pseudomonadati</taxon>
        <taxon>Planctomycetota</taxon>
        <taxon>Planctomycetia</taxon>
        <taxon>Planctomycetales</taxon>
        <taxon>Planctomycetaceae</taxon>
        <taxon>Thalassoglobus</taxon>
    </lineage>
</organism>
<feature type="region of interest" description="Disordered" evidence="1">
    <location>
        <begin position="14"/>
        <end position="33"/>
    </location>
</feature>
<name>A0A517QIB8_9PLAN</name>
<dbReference type="KEGG" id="tpol:Mal48_05770"/>
<dbReference type="Proteomes" id="UP000315724">
    <property type="component" value="Chromosome"/>
</dbReference>
<evidence type="ECO:0000256" key="1">
    <source>
        <dbReference type="SAM" id="MobiDB-lite"/>
    </source>
</evidence>
<accession>A0A517QIB8</accession>
<proteinExistence type="predicted"/>